<proteinExistence type="predicted"/>
<dbReference type="InterPro" id="IPR001387">
    <property type="entry name" value="Cro/C1-type_HTH"/>
</dbReference>
<protein>
    <submittedName>
        <fullName evidence="3">Helix-turn-helix transcriptional regulator</fullName>
    </submittedName>
</protein>
<organism evidence="3 4">
    <name type="scientific">Selenomonas ruminis</name>
    <dbReference type="NCBI Taxonomy" id="2593411"/>
    <lineage>
        <taxon>Bacteria</taxon>
        <taxon>Bacillati</taxon>
        <taxon>Bacillota</taxon>
        <taxon>Negativicutes</taxon>
        <taxon>Selenomonadales</taxon>
        <taxon>Selenomonadaceae</taxon>
        <taxon>Selenomonas</taxon>
    </lineage>
</organism>
<evidence type="ECO:0000313" key="3">
    <source>
        <dbReference type="EMBL" id="TYZ20799.1"/>
    </source>
</evidence>
<dbReference type="SMART" id="SM00530">
    <property type="entry name" value="HTH_XRE"/>
    <property type="match status" value="1"/>
</dbReference>
<dbReference type="PANTHER" id="PTHR46558:SF11">
    <property type="entry name" value="HTH-TYPE TRANSCRIPTIONAL REGULATOR XRE"/>
    <property type="match status" value="1"/>
</dbReference>
<dbReference type="PROSITE" id="PS50943">
    <property type="entry name" value="HTH_CROC1"/>
    <property type="match status" value="1"/>
</dbReference>
<keyword evidence="4" id="KW-1185">Reference proteome</keyword>
<dbReference type="CDD" id="cd00093">
    <property type="entry name" value="HTH_XRE"/>
    <property type="match status" value="1"/>
</dbReference>
<keyword evidence="1" id="KW-0238">DNA-binding</keyword>
<comment type="caution">
    <text evidence="3">The sequence shown here is derived from an EMBL/GenBank/DDBJ whole genome shotgun (WGS) entry which is preliminary data.</text>
</comment>
<dbReference type="Pfam" id="PF01381">
    <property type="entry name" value="HTH_3"/>
    <property type="match status" value="1"/>
</dbReference>
<evidence type="ECO:0000259" key="2">
    <source>
        <dbReference type="PROSITE" id="PS50943"/>
    </source>
</evidence>
<dbReference type="PANTHER" id="PTHR46558">
    <property type="entry name" value="TRACRIPTIONAL REGULATORY PROTEIN-RELATED-RELATED"/>
    <property type="match status" value="1"/>
</dbReference>
<gene>
    <name evidence="3" type="ORF">FZ040_11375</name>
</gene>
<dbReference type="Gene3D" id="1.10.260.40">
    <property type="entry name" value="lambda repressor-like DNA-binding domains"/>
    <property type="match status" value="1"/>
</dbReference>
<accession>A0A5D6W0X7</accession>
<evidence type="ECO:0000313" key="4">
    <source>
        <dbReference type="Proteomes" id="UP000323646"/>
    </source>
</evidence>
<feature type="domain" description="HTH cro/C1-type" evidence="2">
    <location>
        <begin position="9"/>
        <end position="61"/>
    </location>
</feature>
<dbReference type="AlphaFoldDB" id="A0A5D6W0X7"/>
<reference evidence="3 4" key="1">
    <citation type="submission" date="2019-08" db="EMBL/GenBank/DDBJ databases">
        <title>Selenomonas sp. mPRGC5 and Selenomonas sp. mPRGC8 isolated from ruminal fluid of dairy goat (Capra hircus).</title>
        <authorList>
            <person name="Poothong S."/>
            <person name="Nuengjamnong C."/>
            <person name="Tanasupawat S."/>
        </authorList>
    </citation>
    <scope>NUCLEOTIDE SEQUENCE [LARGE SCALE GENOMIC DNA]</scope>
    <source>
        <strain evidence="4">mPRGC5</strain>
    </source>
</reference>
<dbReference type="GO" id="GO:0003677">
    <property type="term" value="F:DNA binding"/>
    <property type="evidence" value="ECO:0007669"/>
    <property type="project" value="UniProtKB-KW"/>
</dbReference>
<dbReference type="OrthoDB" id="1701947at2"/>
<dbReference type="EMBL" id="VTOY01000012">
    <property type="protein sequence ID" value="TYZ20799.1"/>
    <property type="molecule type" value="Genomic_DNA"/>
</dbReference>
<sequence length="152" mass="16404">MIMDAGAKLKALREKKGLSQADCAKAMNIDRTTYAKYEAGGSIRRNVEKLAAFFNVSADYLLGCTEELAGEESQTLLAGVANPTADPRLCELIKQYPNLSETAKAVIDGVVAMSKAQPKSEPTVAELIGNKILDASVQAQQKVNMIIQEDNR</sequence>
<dbReference type="InterPro" id="IPR010982">
    <property type="entry name" value="Lambda_DNA-bd_dom_sf"/>
</dbReference>
<dbReference type="SUPFAM" id="SSF47413">
    <property type="entry name" value="lambda repressor-like DNA-binding domains"/>
    <property type="match status" value="1"/>
</dbReference>
<evidence type="ECO:0000256" key="1">
    <source>
        <dbReference type="ARBA" id="ARBA00023125"/>
    </source>
</evidence>
<dbReference type="Proteomes" id="UP000323646">
    <property type="component" value="Unassembled WGS sequence"/>
</dbReference>
<name>A0A5D6W0X7_9FIRM</name>